<evidence type="ECO:0000256" key="1">
    <source>
        <dbReference type="ARBA" id="ARBA00001917"/>
    </source>
</evidence>
<gene>
    <name evidence="7" type="ORF">N7498_000032</name>
</gene>
<proteinExistence type="inferred from homology"/>
<evidence type="ECO:0000256" key="4">
    <source>
        <dbReference type="ARBA" id="ARBA00038054"/>
    </source>
</evidence>
<keyword evidence="3" id="KW-0288">FMN</keyword>
<evidence type="ECO:0000256" key="3">
    <source>
        <dbReference type="ARBA" id="ARBA00022643"/>
    </source>
</evidence>
<feature type="domain" description="Flavin reductase like" evidence="6">
    <location>
        <begin position="61"/>
        <end position="220"/>
    </location>
</feature>
<dbReference type="SUPFAM" id="SSF50475">
    <property type="entry name" value="FMN-binding split barrel"/>
    <property type="match status" value="1"/>
</dbReference>
<evidence type="ECO:0000256" key="5">
    <source>
        <dbReference type="SAM" id="MobiDB-lite"/>
    </source>
</evidence>
<feature type="region of interest" description="Disordered" evidence="5">
    <location>
        <begin position="1"/>
        <end position="26"/>
    </location>
</feature>
<accession>A0A9W9NDN1</accession>
<comment type="caution">
    <text evidence="7">The sequence shown here is derived from an EMBL/GenBank/DDBJ whole genome shotgun (WGS) entry which is preliminary data.</text>
</comment>
<dbReference type="EMBL" id="JAPQKR010000004">
    <property type="protein sequence ID" value="KAJ5217933.1"/>
    <property type="molecule type" value="Genomic_DNA"/>
</dbReference>
<dbReference type="Proteomes" id="UP001150904">
    <property type="component" value="Unassembled WGS sequence"/>
</dbReference>
<comment type="similarity">
    <text evidence="4">Belongs to the flavoredoxin family.</text>
</comment>
<evidence type="ECO:0000313" key="7">
    <source>
        <dbReference type="EMBL" id="KAJ5217933.1"/>
    </source>
</evidence>
<evidence type="ECO:0000313" key="8">
    <source>
        <dbReference type="Proteomes" id="UP001150904"/>
    </source>
</evidence>
<dbReference type="InterPro" id="IPR012349">
    <property type="entry name" value="Split_barrel_FMN-bd"/>
</dbReference>
<dbReference type="AlphaFoldDB" id="A0A9W9NDN1"/>
<dbReference type="RefSeq" id="XP_058312506.1">
    <property type="nucleotide sequence ID" value="XM_058447095.1"/>
</dbReference>
<keyword evidence="8" id="KW-1185">Reference proteome</keyword>
<dbReference type="Pfam" id="PF01613">
    <property type="entry name" value="Flavin_Reduct"/>
    <property type="match status" value="1"/>
</dbReference>
<feature type="non-terminal residue" evidence="7">
    <location>
        <position position="1"/>
    </location>
</feature>
<reference evidence="7" key="1">
    <citation type="submission" date="2022-12" db="EMBL/GenBank/DDBJ databases">
        <authorList>
            <person name="Petersen C."/>
        </authorList>
    </citation>
    <scope>NUCLEOTIDE SEQUENCE</scope>
    <source>
        <strain evidence="7">IBT 15544</strain>
    </source>
</reference>
<dbReference type="PANTHER" id="PTHR33798:SF5">
    <property type="entry name" value="FLAVIN REDUCTASE LIKE DOMAIN-CONTAINING PROTEIN"/>
    <property type="match status" value="1"/>
</dbReference>
<sequence>MATSQVSSIANSKTKPANGVSDRSWHFGDGATATTSEKKCIEIDPYGLGRTIAANYKLMISGFVPRPISLLSTQSKDGTSSNLAPFSYSQMVNVDPPIFIVGFTTPDSGGHKDSLRNLLESGECVINIVSENFVEAANACSLDAPYGKSEWAWSGLTKAASTTVGPSRVKESIFSIEGKLSRTVDFDSRITPGSTSGTMAIIEGTRFWVREDALDERNCIDLDVLKPISRLGGITYGKTVVARTISRPRWEEAQ</sequence>
<dbReference type="InterPro" id="IPR002563">
    <property type="entry name" value="Flavin_Rdtase-like_dom"/>
</dbReference>
<dbReference type="GeneID" id="83174395"/>
<evidence type="ECO:0000259" key="6">
    <source>
        <dbReference type="SMART" id="SM00903"/>
    </source>
</evidence>
<feature type="compositionally biased region" description="Polar residues" evidence="5">
    <location>
        <begin position="1"/>
        <end position="15"/>
    </location>
</feature>
<evidence type="ECO:0000256" key="2">
    <source>
        <dbReference type="ARBA" id="ARBA00022630"/>
    </source>
</evidence>
<comment type="cofactor">
    <cofactor evidence="1">
        <name>FMN</name>
        <dbReference type="ChEBI" id="CHEBI:58210"/>
    </cofactor>
</comment>
<dbReference type="SMART" id="SM00903">
    <property type="entry name" value="Flavin_Reduct"/>
    <property type="match status" value="1"/>
</dbReference>
<keyword evidence="2" id="KW-0285">Flavoprotein</keyword>
<dbReference type="OrthoDB" id="10250990at2759"/>
<reference evidence="7" key="2">
    <citation type="journal article" date="2023" name="IMA Fungus">
        <title>Comparative genomic study of the Penicillium genus elucidates a diverse pangenome and 15 lateral gene transfer events.</title>
        <authorList>
            <person name="Petersen C."/>
            <person name="Sorensen T."/>
            <person name="Nielsen M.R."/>
            <person name="Sondergaard T.E."/>
            <person name="Sorensen J.L."/>
            <person name="Fitzpatrick D.A."/>
            <person name="Frisvad J.C."/>
            <person name="Nielsen K.L."/>
        </authorList>
    </citation>
    <scope>NUCLEOTIDE SEQUENCE</scope>
    <source>
        <strain evidence="7">IBT 15544</strain>
    </source>
</reference>
<protein>
    <submittedName>
        <fullName evidence="7">FMN-binding split barrel</fullName>
    </submittedName>
</protein>
<dbReference type="GO" id="GO:0010181">
    <property type="term" value="F:FMN binding"/>
    <property type="evidence" value="ECO:0007669"/>
    <property type="project" value="InterPro"/>
</dbReference>
<name>A0A9W9NDN1_9EURO</name>
<dbReference type="PANTHER" id="PTHR33798">
    <property type="entry name" value="FLAVOPROTEIN OXYGENASE"/>
    <property type="match status" value="1"/>
</dbReference>
<dbReference type="Gene3D" id="2.30.110.10">
    <property type="entry name" value="Electron Transport, Fmn-binding Protein, Chain A"/>
    <property type="match status" value="1"/>
</dbReference>
<organism evidence="7 8">
    <name type="scientific">Penicillium cinerascens</name>
    <dbReference type="NCBI Taxonomy" id="70096"/>
    <lineage>
        <taxon>Eukaryota</taxon>
        <taxon>Fungi</taxon>
        <taxon>Dikarya</taxon>
        <taxon>Ascomycota</taxon>
        <taxon>Pezizomycotina</taxon>
        <taxon>Eurotiomycetes</taxon>
        <taxon>Eurotiomycetidae</taxon>
        <taxon>Eurotiales</taxon>
        <taxon>Aspergillaceae</taxon>
        <taxon>Penicillium</taxon>
    </lineage>
</organism>